<organism evidence="9">
    <name type="scientific">marine sediment metagenome</name>
    <dbReference type="NCBI Taxonomy" id="412755"/>
    <lineage>
        <taxon>unclassified sequences</taxon>
        <taxon>metagenomes</taxon>
        <taxon>ecological metagenomes</taxon>
    </lineage>
</organism>
<name>X0SJH3_9ZZZZ</name>
<keyword evidence="2" id="KW-0808">Transferase</keyword>
<evidence type="ECO:0000313" key="9">
    <source>
        <dbReference type="EMBL" id="GAF76012.1"/>
    </source>
</evidence>
<dbReference type="GO" id="GO:0005524">
    <property type="term" value="F:ATP binding"/>
    <property type="evidence" value="ECO:0007669"/>
    <property type="project" value="UniProtKB-KW"/>
</dbReference>
<dbReference type="NCBIfam" id="TIGR02199">
    <property type="entry name" value="rfaE_dom_II"/>
    <property type="match status" value="1"/>
</dbReference>
<dbReference type="PANTHER" id="PTHR43793:SF2">
    <property type="entry name" value="BIFUNCTIONAL PROTEIN HLDE"/>
    <property type="match status" value="1"/>
</dbReference>
<dbReference type="NCBIfam" id="TIGR00125">
    <property type="entry name" value="cyt_tran_rel"/>
    <property type="match status" value="1"/>
</dbReference>
<reference evidence="9" key="1">
    <citation type="journal article" date="2014" name="Front. Microbiol.">
        <title>High frequency of phylogenetically diverse reductive dehalogenase-homologous genes in deep subseafloor sedimentary metagenomes.</title>
        <authorList>
            <person name="Kawai M."/>
            <person name="Futagami T."/>
            <person name="Toyoda A."/>
            <person name="Takaki Y."/>
            <person name="Nishi S."/>
            <person name="Hori S."/>
            <person name="Arai W."/>
            <person name="Tsubouchi T."/>
            <person name="Morono Y."/>
            <person name="Uchiyama I."/>
            <person name="Ito T."/>
            <person name="Fujiyama A."/>
            <person name="Inagaki F."/>
            <person name="Takami H."/>
        </authorList>
    </citation>
    <scope>NUCLEOTIDE SEQUENCE</scope>
    <source>
        <strain evidence="9">Expedition CK06-06</strain>
    </source>
</reference>
<dbReference type="Pfam" id="PF01467">
    <property type="entry name" value="CTP_transf_like"/>
    <property type="match status" value="1"/>
</dbReference>
<dbReference type="Gene3D" id="3.40.50.620">
    <property type="entry name" value="HUPs"/>
    <property type="match status" value="1"/>
</dbReference>
<dbReference type="GO" id="GO:0016779">
    <property type="term" value="F:nucleotidyltransferase activity"/>
    <property type="evidence" value="ECO:0007669"/>
    <property type="project" value="UniProtKB-KW"/>
</dbReference>
<keyword evidence="4" id="KW-0547">Nucleotide-binding</keyword>
<evidence type="ECO:0000256" key="1">
    <source>
        <dbReference type="ARBA" id="ARBA00012519"/>
    </source>
</evidence>
<proteinExistence type="predicted"/>
<protein>
    <recommendedName>
        <fullName evidence="1">D-glycero-beta-D-manno-heptose 1-phosphate adenylyltransferase</fullName>
        <ecNumber evidence="1">2.7.7.70</ecNumber>
    </recommendedName>
</protein>
<comment type="caution">
    <text evidence="9">The sequence shown here is derived from an EMBL/GenBank/DDBJ whole genome shotgun (WGS) entry which is preliminary data.</text>
</comment>
<gene>
    <name evidence="9" type="ORF">S01H1_00900</name>
</gene>
<feature type="domain" description="Cytidyltransferase-like" evidence="8">
    <location>
        <begin position="14"/>
        <end position="109"/>
    </location>
</feature>
<comment type="catalytic activity">
    <reaction evidence="7">
        <text>D-glycero-beta-D-manno-heptose 1-phosphate + ATP + H(+) = ADP-D-glycero-beta-D-manno-heptose + diphosphate</text>
        <dbReference type="Rhea" id="RHEA:27465"/>
        <dbReference type="ChEBI" id="CHEBI:15378"/>
        <dbReference type="ChEBI" id="CHEBI:30616"/>
        <dbReference type="ChEBI" id="CHEBI:33019"/>
        <dbReference type="ChEBI" id="CHEBI:59967"/>
        <dbReference type="ChEBI" id="CHEBI:61593"/>
        <dbReference type="EC" id="2.7.7.70"/>
    </reaction>
</comment>
<evidence type="ECO:0000256" key="2">
    <source>
        <dbReference type="ARBA" id="ARBA00022679"/>
    </source>
</evidence>
<sequence>MDSLRKAEKRVVFANGCFDLIHIGHIHLLQQAREQGDCLVVAVNSDSSVRQIKEPGRPVVPEGQRAEVVAALGCVDWVTIFAEPDPLVLIRLLKPDVLVKGTDWSEEEIVGAPEVREAGGQVLRIPLVPEISTSVMVERIHSAFSKEDK</sequence>
<dbReference type="GO" id="GO:0005975">
    <property type="term" value="P:carbohydrate metabolic process"/>
    <property type="evidence" value="ECO:0007669"/>
    <property type="project" value="InterPro"/>
</dbReference>
<accession>X0SJH3</accession>
<evidence type="ECO:0000256" key="7">
    <source>
        <dbReference type="ARBA" id="ARBA00047428"/>
    </source>
</evidence>
<dbReference type="InterPro" id="IPR011914">
    <property type="entry name" value="RfaE_dom_II"/>
</dbReference>
<dbReference type="InterPro" id="IPR050385">
    <property type="entry name" value="Archaeal_FAD_synthase"/>
</dbReference>
<keyword evidence="6" id="KW-0119">Carbohydrate metabolism</keyword>
<keyword evidence="3" id="KW-0548">Nucleotidyltransferase</keyword>
<dbReference type="InterPro" id="IPR014729">
    <property type="entry name" value="Rossmann-like_a/b/a_fold"/>
</dbReference>
<dbReference type="PANTHER" id="PTHR43793">
    <property type="entry name" value="FAD SYNTHASE"/>
    <property type="match status" value="1"/>
</dbReference>
<evidence type="ECO:0000256" key="3">
    <source>
        <dbReference type="ARBA" id="ARBA00022695"/>
    </source>
</evidence>
<evidence type="ECO:0000256" key="6">
    <source>
        <dbReference type="ARBA" id="ARBA00023277"/>
    </source>
</evidence>
<evidence type="ECO:0000256" key="5">
    <source>
        <dbReference type="ARBA" id="ARBA00022840"/>
    </source>
</evidence>
<dbReference type="EMBL" id="BARS01000352">
    <property type="protein sequence ID" value="GAF76012.1"/>
    <property type="molecule type" value="Genomic_DNA"/>
</dbReference>
<dbReference type="EC" id="2.7.7.70" evidence="1"/>
<dbReference type="InterPro" id="IPR004821">
    <property type="entry name" value="Cyt_trans-like"/>
</dbReference>
<dbReference type="AlphaFoldDB" id="X0SJH3"/>
<evidence type="ECO:0000256" key="4">
    <source>
        <dbReference type="ARBA" id="ARBA00022741"/>
    </source>
</evidence>
<dbReference type="SUPFAM" id="SSF52374">
    <property type="entry name" value="Nucleotidylyl transferase"/>
    <property type="match status" value="1"/>
</dbReference>
<dbReference type="GO" id="GO:0016773">
    <property type="term" value="F:phosphotransferase activity, alcohol group as acceptor"/>
    <property type="evidence" value="ECO:0007669"/>
    <property type="project" value="InterPro"/>
</dbReference>
<evidence type="ECO:0000259" key="8">
    <source>
        <dbReference type="Pfam" id="PF01467"/>
    </source>
</evidence>
<keyword evidence="5" id="KW-0067">ATP-binding</keyword>